<evidence type="ECO:0000313" key="2">
    <source>
        <dbReference type="Proteomes" id="UP000323946"/>
    </source>
</evidence>
<protein>
    <submittedName>
        <fullName evidence="1">Uncharacterized protein</fullName>
    </submittedName>
</protein>
<dbReference type="OrthoDB" id="5193878at2"/>
<sequence length="101" mass="10665">MRERDELLAVAEGIERLAGVSTGGDWRGGGLLATRPDVVARFPDGSAEHVAEARARSARWIAAFSPSVAAPLVAWLRSAAQAEDVDPAALEFARVLGERLG</sequence>
<keyword evidence="2" id="KW-1185">Reference proteome</keyword>
<dbReference type="AlphaFoldDB" id="A0A5M7BAW8"/>
<proteinExistence type="predicted"/>
<reference evidence="1 2" key="1">
    <citation type="submission" date="2019-09" db="EMBL/GenBank/DDBJ databases">
        <title>Draft genome sequence of the thermophilic Saccharopolyspora hirsuta VKM Ac-666T.</title>
        <authorList>
            <person name="Lobastova T.G."/>
            <person name="Fokina V."/>
            <person name="Bragin E.Y."/>
            <person name="Shtratnikova V.Y."/>
            <person name="Starodumova I.P."/>
            <person name="Tarlachkov S.V."/>
            <person name="Donova M.V."/>
        </authorList>
    </citation>
    <scope>NUCLEOTIDE SEQUENCE [LARGE SCALE GENOMIC DNA]</scope>
    <source>
        <strain evidence="1 2">VKM Ac-666</strain>
    </source>
</reference>
<gene>
    <name evidence="1" type="ORF">F1721_31110</name>
</gene>
<accession>A0A5M7BAW8</accession>
<name>A0A5M7BAW8_SACHI</name>
<dbReference type="Proteomes" id="UP000323946">
    <property type="component" value="Unassembled WGS sequence"/>
</dbReference>
<evidence type="ECO:0000313" key="1">
    <source>
        <dbReference type="EMBL" id="KAA5826542.1"/>
    </source>
</evidence>
<dbReference type="EMBL" id="VWPH01000018">
    <property type="protein sequence ID" value="KAA5826542.1"/>
    <property type="molecule type" value="Genomic_DNA"/>
</dbReference>
<organism evidence="1 2">
    <name type="scientific">Saccharopolyspora hirsuta</name>
    <dbReference type="NCBI Taxonomy" id="1837"/>
    <lineage>
        <taxon>Bacteria</taxon>
        <taxon>Bacillati</taxon>
        <taxon>Actinomycetota</taxon>
        <taxon>Actinomycetes</taxon>
        <taxon>Pseudonocardiales</taxon>
        <taxon>Pseudonocardiaceae</taxon>
        <taxon>Saccharopolyspora</taxon>
    </lineage>
</organism>
<dbReference type="RefSeq" id="WP_150070400.1">
    <property type="nucleotide sequence ID" value="NZ_JBEPDJ010000019.1"/>
</dbReference>
<comment type="caution">
    <text evidence="1">The sequence shown here is derived from an EMBL/GenBank/DDBJ whole genome shotgun (WGS) entry which is preliminary data.</text>
</comment>